<dbReference type="InParanoid" id="A0A1E7F0N2"/>
<dbReference type="KEGG" id="fcy:FRACYDRAFT_244733"/>
<dbReference type="Proteomes" id="UP000095751">
    <property type="component" value="Unassembled WGS sequence"/>
</dbReference>
<dbReference type="AlphaFoldDB" id="A0A1E7F0N2"/>
<name>A0A1E7F0N2_9STRA</name>
<reference evidence="1 2" key="1">
    <citation type="submission" date="2016-09" db="EMBL/GenBank/DDBJ databases">
        <title>Extensive genetic diversity and differential bi-allelic expression allows diatom success in the polar Southern Ocean.</title>
        <authorList>
            <consortium name="DOE Joint Genome Institute"/>
            <person name="Mock T."/>
            <person name="Otillar R.P."/>
            <person name="Strauss J."/>
            <person name="Dupont C."/>
            <person name="Frickenhaus S."/>
            <person name="Maumus F."/>
            <person name="Mcmullan M."/>
            <person name="Sanges R."/>
            <person name="Schmutz J."/>
            <person name="Toseland A."/>
            <person name="Valas R."/>
            <person name="Veluchamy A."/>
            <person name="Ward B.J."/>
            <person name="Allen A."/>
            <person name="Barry K."/>
            <person name="Falciatore A."/>
            <person name="Ferrante M."/>
            <person name="Fortunato A.E."/>
            <person name="Gloeckner G."/>
            <person name="Gruber A."/>
            <person name="Hipkin R."/>
            <person name="Janech M."/>
            <person name="Kroth P."/>
            <person name="Leese F."/>
            <person name="Lindquist E."/>
            <person name="Lyon B.R."/>
            <person name="Martin J."/>
            <person name="Mayer C."/>
            <person name="Parker M."/>
            <person name="Quesneville H."/>
            <person name="Raymond J."/>
            <person name="Uhlig C."/>
            <person name="Valentin K.U."/>
            <person name="Worden A.Z."/>
            <person name="Armbrust E.V."/>
            <person name="Bowler C."/>
            <person name="Green B."/>
            <person name="Moulton V."/>
            <person name="Van Oosterhout C."/>
            <person name="Grigoriev I."/>
        </authorList>
    </citation>
    <scope>NUCLEOTIDE SEQUENCE [LARGE SCALE GENOMIC DNA]</scope>
    <source>
        <strain evidence="1 2">CCMP1102</strain>
    </source>
</reference>
<accession>A0A1E7F0N2</accession>
<keyword evidence="2" id="KW-1185">Reference proteome</keyword>
<evidence type="ECO:0000313" key="2">
    <source>
        <dbReference type="Proteomes" id="UP000095751"/>
    </source>
</evidence>
<evidence type="ECO:0000313" key="1">
    <source>
        <dbReference type="EMBL" id="OEU11615.1"/>
    </source>
</evidence>
<gene>
    <name evidence="1" type="ORF">FRACYDRAFT_244733</name>
</gene>
<proteinExistence type="predicted"/>
<dbReference type="EMBL" id="KV784366">
    <property type="protein sequence ID" value="OEU11615.1"/>
    <property type="molecule type" value="Genomic_DNA"/>
</dbReference>
<organism evidence="1 2">
    <name type="scientific">Fragilariopsis cylindrus CCMP1102</name>
    <dbReference type="NCBI Taxonomy" id="635003"/>
    <lineage>
        <taxon>Eukaryota</taxon>
        <taxon>Sar</taxon>
        <taxon>Stramenopiles</taxon>
        <taxon>Ochrophyta</taxon>
        <taxon>Bacillariophyta</taxon>
        <taxon>Bacillariophyceae</taxon>
        <taxon>Bacillariophycidae</taxon>
        <taxon>Bacillariales</taxon>
        <taxon>Bacillariaceae</taxon>
        <taxon>Fragilariopsis</taxon>
    </lineage>
</organism>
<sequence>MITDNPVLAKACAFQHRGALLLNKSHIPYSSEKEIHCATKSLVEGIELQLKDVLKFKSHEAIYQPNAASSNSQVFTSSLAQSLESDRTNGIIFLHQTCVEAFELIDEKINEDKNLTDQFKGIISGGTMYLSPLGAHLRVASMGEVDGWNQTLTSKVDAAFRSGFITF</sequence>
<protein>
    <submittedName>
        <fullName evidence="1">Uncharacterized protein</fullName>
    </submittedName>
</protein>